<feature type="transmembrane region" description="Helical" evidence="16">
    <location>
        <begin position="1017"/>
        <end position="1040"/>
    </location>
</feature>
<dbReference type="SUPFAM" id="SSF81665">
    <property type="entry name" value="Calcium ATPase, transmembrane domain M"/>
    <property type="match status" value="1"/>
</dbReference>
<evidence type="ECO:0000256" key="13">
    <source>
        <dbReference type="PIRSR" id="PIRSR606539-1"/>
    </source>
</evidence>
<feature type="transmembrane region" description="Helical" evidence="16">
    <location>
        <begin position="872"/>
        <end position="890"/>
    </location>
</feature>
<feature type="transmembrane region" description="Helical" evidence="16">
    <location>
        <begin position="949"/>
        <end position="974"/>
    </location>
</feature>
<reference evidence="20" key="1">
    <citation type="submission" date="2007-12" db="EMBL/GenBank/DDBJ databases">
        <title>Annotation of Entamoeba dispar SAW760.</title>
        <authorList>
            <person name="Lorenzi H."/>
            <person name="Inman J."/>
            <person name="Schobel S."/>
            <person name="Amedeo P."/>
            <person name="Caler E."/>
        </authorList>
    </citation>
    <scope>NUCLEOTIDE SEQUENCE [LARGE SCALE GENOMIC DNA]</scope>
    <source>
        <strain evidence="20">ATCC PRA-260 / SAW760</strain>
    </source>
</reference>
<dbReference type="InterPro" id="IPR023299">
    <property type="entry name" value="ATPase_P-typ_cyto_dom_N"/>
</dbReference>
<feature type="binding site" evidence="14">
    <location>
        <position position="792"/>
    </location>
    <ligand>
        <name>ATP</name>
        <dbReference type="ChEBI" id="CHEBI:30616"/>
    </ligand>
</feature>
<dbReference type="OMA" id="KMYYSRS"/>
<evidence type="ECO:0000259" key="18">
    <source>
        <dbReference type="Pfam" id="PF16212"/>
    </source>
</evidence>
<feature type="binding site" evidence="14">
    <location>
        <position position="622"/>
    </location>
    <ligand>
        <name>ATP</name>
        <dbReference type="ChEBI" id="CHEBI:30616"/>
    </ligand>
</feature>
<feature type="domain" description="P-type ATPase C-terminal" evidence="18">
    <location>
        <begin position="838"/>
        <end position="1090"/>
    </location>
</feature>
<evidence type="ECO:0000256" key="8">
    <source>
        <dbReference type="ARBA" id="ARBA00022842"/>
    </source>
</evidence>
<dbReference type="InterPro" id="IPR001757">
    <property type="entry name" value="P_typ_ATPase"/>
</dbReference>
<feature type="binding site" evidence="14">
    <location>
        <position position="528"/>
    </location>
    <ligand>
        <name>ATP</name>
        <dbReference type="ChEBI" id="CHEBI:30616"/>
    </ligand>
</feature>
<gene>
    <name evidence="19" type="ORF">EDI_018000</name>
</gene>
<dbReference type="PRINTS" id="PR00119">
    <property type="entry name" value="CATATPASE"/>
</dbReference>
<dbReference type="InterPro" id="IPR008250">
    <property type="entry name" value="ATPase_P-typ_transduc_dom_A_sf"/>
</dbReference>
<feature type="transmembrane region" description="Helical" evidence="16">
    <location>
        <begin position="1060"/>
        <end position="1079"/>
    </location>
</feature>
<feature type="active site" description="4-aspartylphosphate intermediate" evidence="13">
    <location>
        <position position="411"/>
    </location>
</feature>
<name>B0EGH2_ENTDS</name>
<evidence type="ECO:0000256" key="5">
    <source>
        <dbReference type="ARBA" id="ARBA00022723"/>
    </source>
</evidence>
<sequence length="1155" mass="133026">YELSNKEERGMVRLLRLFKTKPKESYYPITLNDMKMNKKQGFPNNIVKTSKYSILSFLPKFLITQFTMVTNIYFLAILIICCIPSISTVTPITSIIPLIFVLVVAGIKEIYEDVRRHLADRKFNQTNYIHYTSNNEISIQSRRIKTGMIIKLKQSDIVPADCIPLLSSNQDGITFIETAALDGETNLKQVLVPNYFIGKTINDINELKGTLLCEYPQPKFDQFRGSITIGNDKVSINEKNLLMQGTIIRNTKFVYVIICYCGIHTKLSLNQTPPKLKKSNIDKKFNIFVFVMIIIQCIICLILSILSGHSHSIINNPNEGFWYLPKDDINNKFYGLKKFFGYFTLISYIIPISCQVSLELAKFAQGIFFEQDDDMKIKQINSNGKEEIVGMNAKSTGLNDELGMVKFVLSDKTGTLTENEMKFKKCAIKENVYDLSKIQEILNISNNKTTKNKEINEININNNYKETNHSSSFIYSNELINQSLINSNEQETQDENNKKDIINFLKCMALCNTVNINEGKFSSQSPDEEALCLAAKNCGIELISRNQKSIELLEFGINKKYNILSTFDFNSDRKRMSILTRDENGIITLWCKGADNVMNERCTQEGKECMEYLNEFSSIGLRTLVLSIKTINEEVFSKWYEKYDDAINLLEGREEEVEILQNEMEKDLKIIGISAIEDKLQEGVPETIEMLLRGGIKVWMITGDKMETAINIGKSCKLINNAYYCINDDTLDQCKITLNDIKLKINKQKHNFSLIINGKNTDWCVHELKNIFKEVMLLSSSVICCRVTPKQKAEITNCVKKITNKIVLTIGDGANDVPMINTGNVGVGIYGKEGNQAARASDFAIRKFRHLAKLILYHGRTSLLRNSEIIKICFYKNASFFLILLWYSFISNFTCQVVYDDYIMTFFNILFTQIQPILIGIFDRDLQWQTIQLFPEVNKEIHKSLRGKVINFILWFFYGIYQSLIFFFVFFWFISPSDIIGKDGLNGGIIYTSLTITFYSLFTVIVTLIIETKTWNWILIIGHIISIIFIFIIYGLTCYIPGYSTYNISWNGFTYVFQSFTFYLITIFTIIISVAPLILKRFIQRYFFPDMYHVVQEIQTSLETNYGKNRQFFSEGSNELKQLINLHLPLISKDISFNRTPSDNQLKEIELIEEN</sequence>
<feature type="binding site" evidence="14">
    <location>
        <position position="412"/>
    </location>
    <ligand>
        <name>ATP</name>
        <dbReference type="ChEBI" id="CHEBI:30616"/>
    </ligand>
</feature>
<feature type="binding site" evidence="15">
    <location>
        <position position="816"/>
    </location>
    <ligand>
        <name>Mg(2+)</name>
        <dbReference type="ChEBI" id="CHEBI:18420"/>
    </ligand>
</feature>
<evidence type="ECO:0000256" key="7">
    <source>
        <dbReference type="ARBA" id="ARBA00022840"/>
    </source>
</evidence>
<feature type="non-terminal residue" evidence="19">
    <location>
        <position position="1"/>
    </location>
</feature>
<dbReference type="SUPFAM" id="SSF81660">
    <property type="entry name" value="Metal cation-transporting ATPase, ATP-binding domain N"/>
    <property type="match status" value="1"/>
</dbReference>
<dbReference type="AlphaFoldDB" id="B0EGH2"/>
<dbReference type="Gene3D" id="3.40.50.1000">
    <property type="entry name" value="HAD superfamily/HAD-like"/>
    <property type="match status" value="1"/>
</dbReference>
<dbReference type="SUPFAM" id="SSF56784">
    <property type="entry name" value="HAD-like"/>
    <property type="match status" value="1"/>
</dbReference>
<evidence type="ECO:0000256" key="14">
    <source>
        <dbReference type="PIRSR" id="PIRSR606539-2"/>
    </source>
</evidence>
<feature type="binding site" evidence="14">
    <location>
        <position position="592"/>
    </location>
    <ligand>
        <name>ATP</name>
        <dbReference type="ChEBI" id="CHEBI:30616"/>
    </ligand>
</feature>
<keyword evidence="3" id="KW-0813">Transport</keyword>
<comment type="cofactor">
    <cofactor evidence="15">
        <name>Mg(2+)</name>
        <dbReference type="ChEBI" id="CHEBI:18420"/>
    </cofactor>
</comment>
<feature type="transmembrane region" description="Helical" evidence="16">
    <location>
        <begin position="92"/>
        <end position="111"/>
    </location>
</feature>
<keyword evidence="20" id="KW-1185">Reference proteome</keyword>
<dbReference type="FunFam" id="3.40.50.1000:FF:000152">
    <property type="entry name" value="Phospholipid-transporting ATPase"/>
    <property type="match status" value="1"/>
</dbReference>
<feature type="binding site" evidence="14">
    <location>
        <position position="786"/>
    </location>
    <ligand>
        <name>ATP</name>
        <dbReference type="ChEBI" id="CHEBI:30616"/>
    </ligand>
</feature>
<evidence type="ECO:0000313" key="20">
    <source>
        <dbReference type="Proteomes" id="UP000008076"/>
    </source>
</evidence>
<dbReference type="OrthoDB" id="377733at2759"/>
<evidence type="ECO:0000256" key="9">
    <source>
        <dbReference type="ARBA" id="ARBA00022967"/>
    </source>
</evidence>
<dbReference type="eggNOG" id="KOG0206">
    <property type="taxonomic scope" value="Eukaryota"/>
</dbReference>
<keyword evidence="10 16" id="KW-1133">Transmembrane helix</keyword>
<dbReference type="PANTHER" id="PTHR24092">
    <property type="entry name" value="PROBABLE PHOSPHOLIPID-TRANSPORTING ATPASE"/>
    <property type="match status" value="1"/>
</dbReference>
<comment type="subcellular location">
    <subcellularLocation>
        <location evidence="1">Endomembrane system</location>
        <topology evidence="1">Multi-pass membrane protein</topology>
    </subcellularLocation>
    <subcellularLocation>
        <location evidence="16">Membrane</location>
        <topology evidence="16">Multi-pass membrane protein</topology>
    </subcellularLocation>
</comment>
<dbReference type="Proteomes" id="UP000008076">
    <property type="component" value="Unassembled WGS sequence"/>
</dbReference>
<dbReference type="SFLD" id="SFLDG00002">
    <property type="entry name" value="C1.7:_P-type_atpase_like"/>
    <property type="match status" value="1"/>
</dbReference>
<dbReference type="InterPro" id="IPR023298">
    <property type="entry name" value="ATPase_P-typ_TM_dom_sf"/>
</dbReference>
<feature type="binding site" evidence="15">
    <location>
        <position position="411"/>
    </location>
    <ligand>
        <name>Mg(2+)</name>
        <dbReference type="ChEBI" id="CHEBI:18420"/>
    </ligand>
</feature>
<evidence type="ECO:0000256" key="6">
    <source>
        <dbReference type="ARBA" id="ARBA00022741"/>
    </source>
</evidence>
<dbReference type="PROSITE" id="PS00154">
    <property type="entry name" value="ATPASE_E1_E2"/>
    <property type="match status" value="1"/>
</dbReference>
<feature type="binding site" evidence="15">
    <location>
        <position position="812"/>
    </location>
    <ligand>
        <name>Mg(2+)</name>
        <dbReference type="ChEBI" id="CHEBI:18420"/>
    </ligand>
</feature>
<feature type="transmembrane region" description="Helical" evidence="16">
    <location>
        <begin position="339"/>
        <end position="358"/>
    </location>
</feature>
<dbReference type="Gene3D" id="3.40.1110.10">
    <property type="entry name" value="Calcium-transporting ATPase, cytoplasmic domain N"/>
    <property type="match status" value="1"/>
</dbReference>
<dbReference type="Pfam" id="PF16212">
    <property type="entry name" value="PhoLip_ATPase_C"/>
    <property type="match status" value="1"/>
</dbReference>
<proteinExistence type="inferred from homology"/>
<accession>B0EGH2</accession>
<evidence type="ECO:0000256" key="3">
    <source>
        <dbReference type="ARBA" id="ARBA00022448"/>
    </source>
</evidence>
<dbReference type="InterPro" id="IPR023214">
    <property type="entry name" value="HAD_sf"/>
</dbReference>
<dbReference type="KEGG" id="edi:EDI_018000"/>
<evidence type="ECO:0000256" key="16">
    <source>
        <dbReference type="RuleBase" id="RU362033"/>
    </source>
</evidence>
<dbReference type="GO" id="GO:0012505">
    <property type="term" value="C:endomembrane system"/>
    <property type="evidence" value="ECO:0007669"/>
    <property type="project" value="UniProtKB-SubCell"/>
</dbReference>
<evidence type="ECO:0000256" key="10">
    <source>
        <dbReference type="ARBA" id="ARBA00022989"/>
    </source>
</evidence>
<dbReference type="InterPro" id="IPR006539">
    <property type="entry name" value="P-type_ATPase_IV"/>
</dbReference>
<dbReference type="EMBL" id="DS549206">
    <property type="protein sequence ID" value="EDR26351.1"/>
    <property type="molecule type" value="Genomic_DNA"/>
</dbReference>
<feature type="binding site" evidence="14">
    <location>
        <position position="569"/>
    </location>
    <ligand>
        <name>ATP</name>
        <dbReference type="ChEBI" id="CHEBI:30616"/>
    </ligand>
</feature>
<feature type="transmembrane region" description="Helical" evidence="16">
    <location>
        <begin position="902"/>
        <end position="922"/>
    </location>
</feature>
<dbReference type="RefSeq" id="XP_001737346.1">
    <property type="nucleotide sequence ID" value="XM_001737294.1"/>
</dbReference>
<keyword evidence="19" id="KW-0378">Hydrolase</keyword>
<dbReference type="PANTHER" id="PTHR24092:SF180">
    <property type="entry name" value="PHOSPHOLIPID-TRANSPORTING ATPASE DNF1-RELATED"/>
    <property type="match status" value="1"/>
</dbReference>
<dbReference type="SFLD" id="SFLDS00003">
    <property type="entry name" value="Haloacid_Dehalogenase"/>
    <property type="match status" value="1"/>
</dbReference>
<keyword evidence="6 14" id="KW-0547">Nucleotide-binding</keyword>
<feature type="transmembrane region" description="Helical" evidence="16">
    <location>
        <begin position="285"/>
        <end position="306"/>
    </location>
</feature>
<dbReference type="InterPro" id="IPR018303">
    <property type="entry name" value="ATPase_P-typ_P_site"/>
</dbReference>
<keyword evidence="7 14" id="KW-0067">ATP-binding</keyword>
<dbReference type="Gene3D" id="2.70.150.10">
    <property type="entry name" value="Calcium-transporting ATPase, cytoplasmic transduction domain A"/>
    <property type="match status" value="1"/>
</dbReference>
<feature type="binding site" evidence="15">
    <location>
        <position position="413"/>
    </location>
    <ligand>
        <name>Mg(2+)</name>
        <dbReference type="ChEBI" id="CHEBI:18420"/>
    </ligand>
</feature>
<keyword evidence="8 15" id="KW-0460">Magnesium</keyword>
<feature type="binding site" evidence="14">
    <location>
        <position position="702"/>
    </location>
    <ligand>
        <name>ATP</name>
        <dbReference type="ChEBI" id="CHEBI:30616"/>
    </ligand>
</feature>
<dbReference type="GO" id="GO:0005524">
    <property type="term" value="F:ATP binding"/>
    <property type="evidence" value="ECO:0007669"/>
    <property type="project" value="UniProtKB-UniRule"/>
</dbReference>
<dbReference type="GO" id="GO:0140326">
    <property type="term" value="F:ATPase-coupled intramembrane lipid transporter activity"/>
    <property type="evidence" value="ECO:0007669"/>
    <property type="project" value="UniProtKB-EC"/>
</dbReference>
<feature type="binding site" evidence="14">
    <location>
        <position position="413"/>
    </location>
    <ligand>
        <name>ATP</name>
        <dbReference type="ChEBI" id="CHEBI:30616"/>
    </ligand>
</feature>
<organism evidence="20">
    <name type="scientific">Entamoeba dispar (strain ATCC PRA-260 / SAW760)</name>
    <dbReference type="NCBI Taxonomy" id="370354"/>
    <lineage>
        <taxon>Eukaryota</taxon>
        <taxon>Amoebozoa</taxon>
        <taxon>Evosea</taxon>
        <taxon>Archamoebae</taxon>
        <taxon>Mastigamoebida</taxon>
        <taxon>Entamoebidae</taxon>
        <taxon>Entamoeba</taxon>
    </lineage>
</organism>
<dbReference type="VEuPathDB" id="AmoebaDB:EDI_018000"/>
<dbReference type="Pfam" id="PF13246">
    <property type="entry name" value="Cation_ATPase"/>
    <property type="match status" value="1"/>
</dbReference>
<feature type="transmembrane region" description="Helical" evidence="16">
    <location>
        <begin position="989"/>
        <end position="1010"/>
    </location>
</feature>
<dbReference type="Pfam" id="PF16209">
    <property type="entry name" value="PhoLip_ATPase_N"/>
    <property type="match status" value="1"/>
</dbReference>
<dbReference type="GO" id="GO:0045332">
    <property type="term" value="P:phospholipid translocation"/>
    <property type="evidence" value="ECO:0007669"/>
    <property type="project" value="TreeGrafter"/>
</dbReference>
<evidence type="ECO:0000259" key="17">
    <source>
        <dbReference type="Pfam" id="PF16209"/>
    </source>
</evidence>
<dbReference type="NCBIfam" id="TIGR01652">
    <property type="entry name" value="ATPase-Plipid"/>
    <property type="match status" value="1"/>
</dbReference>
<evidence type="ECO:0000256" key="11">
    <source>
        <dbReference type="ARBA" id="ARBA00023136"/>
    </source>
</evidence>
<keyword evidence="4 16" id="KW-0812">Transmembrane</keyword>
<comment type="catalytic activity">
    <reaction evidence="12 16">
        <text>ATP + H2O + phospholipidSide 1 = ADP + phosphate + phospholipidSide 2.</text>
        <dbReference type="EC" id="7.6.2.1"/>
    </reaction>
</comment>
<dbReference type="GeneID" id="5882403"/>
<dbReference type="InterPro" id="IPR032631">
    <property type="entry name" value="P-type_ATPase_N"/>
</dbReference>
<evidence type="ECO:0000313" key="19">
    <source>
        <dbReference type="EMBL" id="EDR26351.1"/>
    </source>
</evidence>
<dbReference type="EC" id="7.6.2.1" evidence="16"/>
<dbReference type="GO" id="GO:0016887">
    <property type="term" value="F:ATP hydrolysis activity"/>
    <property type="evidence" value="ECO:0007669"/>
    <property type="project" value="InterPro"/>
</dbReference>
<dbReference type="InterPro" id="IPR036412">
    <property type="entry name" value="HAD-like_sf"/>
</dbReference>
<evidence type="ECO:0000256" key="12">
    <source>
        <dbReference type="ARBA" id="ARBA00034036"/>
    </source>
</evidence>
<evidence type="ECO:0000256" key="1">
    <source>
        <dbReference type="ARBA" id="ARBA00004127"/>
    </source>
</evidence>
<feature type="binding site" evidence="14">
    <location>
        <position position="704"/>
    </location>
    <ligand>
        <name>ATP</name>
        <dbReference type="ChEBI" id="CHEBI:30616"/>
    </ligand>
</feature>
<feature type="transmembrane region" description="Helical" evidence="16">
    <location>
        <begin position="61"/>
        <end position="86"/>
    </location>
</feature>
<feature type="binding site" evidence="14">
    <location>
        <position position="815"/>
    </location>
    <ligand>
        <name>ATP</name>
        <dbReference type="ChEBI" id="CHEBI:30616"/>
    </ligand>
</feature>
<dbReference type="GO" id="GO:0005886">
    <property type="term" value="C:plasma membrane"/>
    <property type="evidence" value="ECO:0007669"/>
    <property type="project" value="TreeGrafter"/>
</dbReference>
<dbReference type="NCBIfam" id="TIGR01494">
    <property type="entry name" value="ATPase_P-type"/>
    <property type="match status" value="1"/>
</dbReference>
<protein>
    <recommendedName>
        <fullName evidence="16">Phospholipid-transporting ATPase</fullName>
        <ecNumber evidence="16">7.6.2.1</ecNumber>
    </recommendedName>
</protein>
<keyword evidence="11 16" id="KW-0472">Membrane</keyword>
<feature type="binding site" evidence="14">
    <location>
        <position position="816"/>
    </location>
    <ligand>
        <name>ATP</name>
        <dbReference type="ChEBI" id="CHEBI:30616"/>
    </ligand>
</feature>
<dbReference type="SUPFAM" id="SSF81653">
    <property type="entry name" value="Calcium ATPase, transduction domain A"/>
    <property type="match status" value="1"/>
</dbReference>
<dbReference type="SFLD" id="SFLDF00027">
    <property type="entry name" value="p-type_atpase"/>
    <property type="match status" value="1"/>
</dbReference>
<keyword evidence="5 15" id="KW-0479">Metal-binding</keyword>
<evidence type="ECO:0000256" key="15">
    <source>
        <dbReference type="PIRSR" id="PIRSR606539-3"/>
    </source>
</evidence>
<feature type="domain" description="P-type ATPase N-terminal" evidence="17">
    <location>
        <begin position="29"/>
        <end position="95"/>
    </location>
</feature>
<evidence type="ECO:0000256" key="4">
    <source>
        <dbReference type="ARBA" id="ARBA00022692"/>
    </source>
</evidence>
<dbReference type="InterPro" id="IPR044492">
    <property type="entry name" value="P_typ_ATPase_HD_dom"/>
</dbReference>
<dbReference type="GO" id="GO:0000287">
    <property type="term" value="F:magnesium ion binding"/>
    <property type="evidence" value="ECO:0007669"/>
    <property type="project" value="UniProtKB-UniRule"/>
</dbReference>
<comment type="similarity">
    <text evidence="2 16">Belongs to the cation transport ATPase (P-type) (TC 3.A.3) family. Type IV subfamily.</text>
</comment>
<dbReference type="InterPro" id="IPR032630">
    <property type="entry name" value="P_typ_ATPase_c"/>
</dbReference>
<feature type="binding site" evidence="14">
    <location>
        <position position="411"/>
    </location>
    <ligand>
        <name>ATP</name>
        <dbReference type="ChEBI" id="CHEBI:30616"/>
    </ligand>
</feature>
<feature type="binding site" evidence="14">
    <location>
        <position position="703"/>
    </location>
    <ligand>
        <name>ATP</name>
        <dbReference type="ChEBI" id="CHEBI:30616"/>
    </ligand>
</feature>
<evidence type="ECO:0000256" key="2">
    <source>
        <dbReference type="ARBA" id="ARBA00008109"/>
    </source>
</evidence>
<keyword evidence="9 16" id="KW-1278">Translocase</keyword>